<keyword evidence="4 6" id="KW-1133">Transmembrane helix</keyword>
<comment type="similarity">
    <text evidence="2">Belongs to the TMEM234 family.</text>
</comment>
<dbReference type="Pfam" id="PF10639">
    <property type="entry name" value="TMEM234"/>
    <property type="match status" value="1"/>
</dbReference>
<dbReference type="InterPro" id="IPR037185">
    <property type="entry name" value="EmrE-like"/>
</dbReference>
<dbReference type="STRING" id="7375.A0A0L0BNQ3"/>
<dbReference type="PANTHER" id="PTHR28668">
    <property type="entry name" value="TRANSMEMBRANE PROTEIN 234"/>
    <property type="match status" value="1"/>
</dbReference>
<keyword evidence="8" id="KW-1185">Reference proteome</keyword>
<dbReference type="GO" id="GO:0016020">
    <property type="term" value="C:membrane"/>
    <property type="evidence" value="ECO:0007669"/>
    <property type="project" value="UniProtKB-SubCell"/>
</dbReference>
<evidence type="ECO:0000256" key="2">
    <source>
        <dbReference type="ARBA" id="ARBA00005977"/>
    </source>
</evidence>
<accession>A0A0L0BNQ3</accession>
<evidence type="ECO:0000256" key="4">
    <source>
        <dbReference type="ARBA" id="ARBA00022989"/>
    </source>
</evidence>
<dbReference type="SUPFAM" id="SSF103481">
    <property type="entry name" value="Multidrug resistance efflux transporter EmrE"/>
    <property type="match status" value="1"/>
</dbReference>
<feature type="transmembrane region" description="Helical" evidence="6">
    <location>
        <begin position="63"/>
        <end position="80"/>
    </location>
</feature>
<comment type="caution">
    <text evidence="7">The sequence shown here is derived from an EMBL/GenBank/DDBJ whole genome shotgun (WGS) entry which is preliminary data.</text>
</comment>
<proteinExistence type="inferred from homology"/>
<dbReference type="EMBL" id="JRES01001589">
    <property type="protein sequence ID" value="KNC21682.1"/>
    <property type="molecule type" value="Genomic_DNA"/>
</dbReference>
<gene>
    <name evidence="7" type="ORF">FF38_09797</name>
</gene>
<evidence type="ECO:0000256" key="6">
    <source>
        <dbReference type="SAM" id="Phobius"/>
    </source>
</evidence>
<comment type="subcellular location">
    <subcellularLocation>
        <location evidence="1">Membrane</location>
        <topology evidence="1">Multi-pass membrane protein</topology>
    </subcellularLocation>
</comment>
<keyword evidence="5 6" id="KW-0472">Membrane</keyword>
<dbReference type="OMA" id="AGSMNEQ"/>
<dbReference type="AlphaFoldDB" id="A0A0L0BNQ3"/>
<evidence type="ECO:0000256" key="1">
    <source>
        <dbReference type="ARBA" id="ARBA00004141"/>
    </source>
</evidence>
<evidence type="ECO:0000313" key="7">
    <source>
        <dbReference type="EMBL" id="KNC21682.1"/>
    </source>
</evidence>
<evidence type="ECO:0000313" key="8">
    <source>
        <dbReference type="Proteomes" id="UP000037069"/>
    </source>
</evidence>
<protein>
    <submittedName>
        <fullName evidence="7">Uncharacterized protein</fullName>
    </submittedName>
</protein>
<evidence type="ECO:0000256" key="3">
    <source>
        <dbReference type="ARBA" id="ARBA00022692"/>
    </source>
</evidence>
<dbReference type="Gene3D" id="1.10.3730.20">
    <property type="match status" value="1"/>
</dbReference>
<feature type="transmembrane region" description="Helical" evidence="6">
    <location>
        <begin position="35"/>
        <end position="56"/>
    </location>
</feature>
<dbReference type="PANTHER" id="PTHR28668:SF1">
    <property type="entry name" value="TRANSMEMBRANE PROTEIN 234"/>
    <property type="match status" value="1"/>
</dbReference>
<sequence>MKTIIWRLKYWIPFLLNQSGSVLYVWTLQTCNITVAVPVANSLTFAFTAITGYMLGEKIPGKNIIVGTLLVCIGSSFMLYDQVIRETSNSLEVQ</sequence>
<name>A0A0L0BNQ3_LUCCU</name>
<dbReference type="InterPro" id="IPR018908">
    <property type="entry name" value="TMEM234"/>
</dbReference>
<dbReference type="OrthoDB" id="43458at2759"/>
<organism evidence="7 8">
    <name type="scientific">Lucilia cuprina</name>
    <name type="common">Green bottle fly</name>
    <name type="synonym">Australian sheep blowfly</name>
    <dbReference type="NCBI Taxonomy" id="7375"/>
    <lineage>
        <taxon>Eukaryota</taxon>
        <taxon>Metazoa</taxon>
        <taxon>Ecdysozoa</taxon>
        <taxon>Arthropoda</taxon>
        <taxon>Hexapoda</taxon>
        <taxon>Insecta</taxon>
        <taxon>Pterygota</taxon>
        <taxon>Neoptera</taxon>
        <taxon>Endopterygota</taxon>
        <taxon>Diptera</taxon>
        <taxon>Brachycera</taxon>
        <taxon>Muscomorpha</taxon>
        <taxon>Oestroidea</taxon>
        <taxon>Calliphoridae</taxon>
        <taxon>Luciliinae</taxon>
        <taxon>Lucilia</taxon>
    </lineage>
</organism>
<keyword evidence="3 6" id="KW-0812">Transmembrane</keyword>
<reference evidence="7 8" key="1">
    <citation type="journal article" date="2015" name="Nat. Commun.">
        <title>Lucilia cuprina genome unlocks parasitic fly biology to underpin future interventions.</title>
        <authorList>
            <person name="Anstead C.A."/>
            <person name="Korhonen P.K."/>
            <person name="Young N.D."/>
            <person name="Hall R.S."/>
            <person name="Jex A.R."/>
            <person name="Murali S.C."/>
            <person name="Hughes D.S."/>
            <person name="Lee S.F."/>
            <person name="Perry T."/>
            <person name="Stroehlein A.J."/>
            <person name="Ansell B.R."/>
            <person name="Breugelmans B."/>
            <person name="Hofmann A."/>
            <person name="Qu J."/>
            <person name="Dugan S."/>
            <person name="Lee S.L."/>
            <person name="Chao H."/>
            <person name="Dinh H."/>
            <person name="Han Y."/>
            <person name="Doddapaneni H.V."/>
            <person name="Worley K.C."/>
            <person name="Muzny D.M."/>
            <person name="Ioannidis P."/>
            <person name="Waterhouse R.M."/>
            <person name="Zdobnov E.M."/>
            <person name="James P.J."/>
            <person name="Bagnall N.H."/>
            <person name="Kotze A.C."/>
            <person name="Gibbs R.A."/>
            <person name="Richards S."/>
            <person name="Batterham P."/>
            <person name="Gasser R.B."/>
        </authorList>
    </citation>
    <scope>NUCLEOTIDE SEQUENCE [LARGE SCALE GENOMIC DNA]</scope>
    <source>
        <strain evidence="7 8">LS</strain>
        <tissue evidence="7">Full body</tissue>
    </source>
</reference>
<evidence type="ECO:0000256" key="5">
    <source>
        <dbReference type="ARBA" id="ARBA00023136"/>
    </source>
</evidence>
<dbReference type="Proteomes" id="UP000037069">
    <property type="component" value="Unassembled WGS sequence"/>
</dbReference>